<evidence type="ECO:0000259" key="7">
    <source>
        <dbReference type="Pfam" id="PF13193"/>
    </source>
</evidence>
<reference evidence="8" key="1">
    <citation type="submission" date="2020-07" db="EMBL/GenBank/DDBJ databases">
        <title>Huge and variable diversity of episymbiotic CPR bacteria and DPANN archaea in groundwater ecosystems.</title>
        <authorList>
            <person name="He C.Y."/>
            <person name="Keren R."/>
            <person name="Whittaker M."/>
            <person name="Farag I.F."/>
            <person name="Doudna J."/>
            <person name="Cate J.H.D."/>
            <person name="Banfield J.F."/>
        </authorList>
    </citation>
    <scope>NUCLEOTIDE SEQUENCE</scope>
    <source>
        <strain evidence="8">NC_groundwater_1664_Pr3_B-0.1um_52_9</strain>
    </source>
</reference>
<dbReference type="Pfam" id="PF13193">
    <property type="entry name" value="AMP-binding_C"/>
    <property type="match status" value="1"/>
</dbReference>
<dbReference type="Gene3D" id="3.30.300.30">
    <property type="match status" value="1"/>
</dbReference>
<keyword evidence="3" id="KW-0547">Nucleotide-binding</keyword>
<dbReference type="GO" id="GO:0005524">
    <property type="term" value="F:ATP binding"/>
    <property type="evidence" value="ECO:0007669"/>
    <property type="project" value="UniProtKB-KW"/>
</dbReference>
<keyword evidence="5" id="KW-0007">Acetylation</keyword>
<dbReference type="GO" id="GO:0005829">
    <property type="term" value="C:cytosol"/>
    <property type="evidence" value="ECO:0007669"/>
    <property type="project" value="TreeGrafter"/>
</dbReference>
<organism evidence="8 9">
    <name type="scientific">Desulfomonile tiedjei</name>
    <dbReference type="NCBI Taxonomy" id="2358"/>
    <lineage>
        <taxon>Bacteria</taxon>
        <taxon>Pseudomonadati</taxon>
        <taxon>Thermodesulfobacteriota</taxon>
        <taxon>Desulfomonilia</taxon>
        <taxon>Desulfomonilales</taxon>
        <taxon>Desulfomonilaceae</taxon>
        <taxon>Desulfomonile</taxon>
    </lineage>
</organism>
<dbReference type="Gene3D" id="3.40.50.12780">
    <property type="entry name" value="N-terminal domain of ligase-like"/>
    <property type="match status" value="1"/>
</dbReference>
<evidence type="ECO:0000256" key="3">
    <source>
        <dbReference type="ARBA" id="ARBA00022741"/>
    </source>
</evidence>
<dbReference type="GO" id="GO:0006085">
    <property type="term" value="P:acetyl-CoA biosynthetic process"/>
    <property type="evidence" value="ECO:0007669"/>
    <property type="project" value="TreeGrafter"/>
</dbReference>
<dbReference type="Proteomes" id="UP000807825">
    <property type="component" value="Unassembled WGS sequence"/>
</dbReference>
<evidence type="ECO:0000313" key="9">
    <source>
        <dbReference type="Proteomes" id="UP000807825"/>
    </source>
</evidence>
<proteinExistence type="predicted"/>
<evidence type="ECO:0000256" key="2">
    <source>
        <dbReference type="ARBA" id="ARBA00022598"/>
    </source>
</evidence>
<dbReference type="PANTHER" id="PTHR24095">
    <property type="entry name" value="ACETYL-COENZYME A SYNTHETASE"/>
    <property type="match status" value="1"/>
</dbReference>
<name>A0A9D6Z473_9BACT</name>
<protein>
    <recommendedName>
        <fullName evidence="1">acetate--CoA ligase</fullName>
        <ecNumber evidence="1">6.2.1.1</ecNumber>
    </recommendedName>
</protein>
<dbReference type="SUPFAM" id="SSF56801">
    <property type="entry name" value="Acetyl-CoA synthetase-like"/>
    <property type="match status" value="1"/>
</dbReference>
<dbReference type="PROSITE" id="PS00455">
    <property type="entry name" value="AMP_BINDING"/>
    <property type="match status" value="1"/>
</dbReference>
<gene>
    <name evidence="8" type="ORF">HY912_00370</name>
</gene>
<keyword evidence="4" id="KW-0067">ATP-binding</keyword>
<evidence type="ECO:0000256" key="4">
    <source>
        <dbReference type="ARBA" id="ARBA00022840"/>
    </source>
</evidence>
<evidence type="ECO:0000256" key="1">
    <source>
        <dbReference type="ARBA" id="ARBA00013275"/>
    </source>
</evidence>
<dbReference type="InterPro" id="IPR020845">
    <property type="entry name" value="AMP-binding_CS"/>
</dbReference>
<dbReference type="InterPro" id="IPR042099">
    <property type="entry name" value="ANL_N_sf"/>
</dbReference>
<dbReference type="EMBL" id="JACRDE010000013">
    <property type="protein sequence ID" value="MBI5247921.1"/>
    <property type="molecule type" value="Genomic_DNA"/>
</dbReference>
<dbReference type="PANTHER" id="PTHR24095:SF14">
    <property type="entry name" value="ACETYL-COENZYME A SYNTHETASE 1"/>
    <property type="match status" value="1"/>
</dbReference>
<evidence type="ECO:0000313" key="8">
    <source>
        <dbReference type="EMBL" id="MBI5247921.1"/>
    </source>
</evidence>
<accession>A0A9D6Z473</accession>
<dbReference type="GO" id="GO:0003987">
    <property type="term" value="F:acetate-CoA ligase activity"/>
    <property type="evidence" value="ECO:0007669"/>
    <property type="project" value="UniProtKB-EC"/>
</dbReference>
<dbReference type="InterPro" id="IPR025110">
    <property type="entry name" value="AMP-bd_C"/>
</dbReference>
<dbReference type="EC" id="6.2.1.1" evidence="1"/>
<dbReference type="InterPro" id="IPR045851">
    <property type="entry name" value="AMP-bd_C_sf"/>
</dbReference>
<comment type="caution">
    <text evidence="8">The sequence shown here is derived from an EMBL/GenBank/DDBJ whole genome shotgun (WGS) entry which is preliminary data.</text>
</comment>
<dbReference type="AlphaFoldDB" id="A0A9D6Z473"/>
<keyword evidence="2" id="KW-0436">Ligase</keyword>
<feature type="domain" description="AMP-dependent synthetase/ligase" evidence="6">
    <location>
        <begin position="56"/>
        <end position="421"/>
    </location>
</feature>
<dbReference type="InterPro" id="IPR000873">
    <property type="entry name" value="AMP-dep_synth/lig_dom"/>
</dbReference>
<feature type="domain" description="AMP-binding enzyme C-terminal" evidence="7">
    <location>
        <begin position="472"/>
        <end position="550"/>
    </location>
</feature>
<evidence type="ECO:0000256" key="5">
    <source>
        <dbReference type="ARBA" id="ARBA00022990"/>
    </source>
</evidence>
<evidence type="ECO:0000259" key="6">
    <source>
        <dbReference type="Pfam" id="PF00501"/>
    </source>
</evidence>
<dbReference type="Pfam" id="PF00501">
    <property type="entry name" value="AMP-binding"/>
    <property type="match status" value="1"/>
</dbReference>
<sequence length="573" mass="64415">MIKARIPPENPDAILNSYSQVYQSFSWRDIESEFTWHGTGEINVAHEAIDRWARDRDKRDRKALIFEKAGNVKEFSFLELRELSSQWANLLIEHGFSVGDRLFIFLPSCPETYLAILACARLGVIFSPLYPSLGFDELEIRLQNAKPRGIITHPDLLERLPEHAMGSVEHVFLTEGPGLGLFPNEIVVRGVVETLPKKSNIRWVRGTTPLYLIYTSGSTGPPKGVVHAHMDMLGHMITARYVLNLSEGTVLWTDGDPSWVTGTVYGAFAPWLCGATSVIQGDQFSASTWYRTLERHKVAVWYTTPRTMTRLAEAGDDLPGRYDFSHLKHIATVGETLSPEQFYWAKQTLRRAPHDTWWMTETGMICLANFQSSSIKPGSMGKPVPGIEAAVLDENGELAPILTMGELALRPGWPSMMTGIWQDAPRYQAYFRFKDWFLTGDMVTKDEEGYYYHQGRNDDLIKLGEKFIGPYEIEHILSLHPAVAEAVVISQGAIGGKTSVKGFLTLNKGYMASARLNHEIKTFVKANFSPDLPLAEIVFLEELPKTRSGKILRRVLRAREKGLPSGDTAKLKE</sequence>